<evidence type="ECO:0000313" key="3">
    <source>
        <dbReference type="Proteomes" id="UP000516314"/>
    </source>
</evidence>
<sequence>MELEEGEVLVAVSDNVIVSKVNTNVEIQNSTLQLSEVVENQEVSDKVIPQVTQSDGDGWSLVSPGKGSGSFGFQRGGSEELGTGDGENRGAESQSSSFLEELP</sequence>
<feature type="compositionally biased region" description="Polar residues" evidence="1">
    <location>
        <begin position="91"/>
        <end position="103"/>
    </location>
</feature>
<proteinExistence type="predicted"/>
<organism evidence="2 3">
    <name type="scientific">Arabidopsis thaliana</name>
    <name type="common">Mouse-ear cress</name>
    <dbReference type="NCBI Taxonomy" id="3702"/>
    <lineage>
        <taxon>Eukaryota</taxon>
        <taxon>Viridiplantae</taxon>
        <taxon>Streptophyta</taxon>
        <taxon>Embryophyta</taxon>
        <taxon>Tracheophyta</taxon>
        <taxon>Spermatophyta</taxon>
        <taxon>Magnoliopsida</taxon>
        <taxon>eudicotyledons</taxon>
        <taxon>Gunneridae</taxon>
        <taxon>Pentapetalae</taxon>
        <taxon>rosids</taxon>
        <taxon>malvids</taxon>
        <taxon>Brassicales</taxon>
        <taxon>Brassicaceae</taxon>
        <taxon>Camelineae</taxon>
        <taxon>Arabidopsis</taxon>
    </lineage>
</organism>
<reference evidence="2 3" key="1">
    <citation type="submission" date="2020-09" db="EMBL/GenBank/DDBJ databases">
        <authorList>
            <person name="Ashkenazy H."/>
        </authorList>
    </citation>
    <scope>NUCLEOTIDE SEQUENCE [LARGE SCALE GENOMIC DNA]</scope>
    <source>
        <strain evidence="3">cv. Cdm-0</strain>
    </source>
</reference>
<dbReference type="EMBL" id="LR881467">
    <property type="protein sequence ID" value="CAD5318204.1"/>
    <property type="molecule type" value="Genomic_DNA"/>
</dbReference>
<evidence type="ECO:0000313" key="2">
    <source>
        <dbReference type="EMBL" id="CAD5318204.1"/>
    </source>
</evidence>
<feature type="region of interest" description="Disordered" evidence="1">
    <location>
        <begin position="51"/>
        <end position="103"/>
    </location>
</feature>
<name>A0A7G2EA04_ARATH</name>
<gene>
    <name evidence="2" type="ORF">AT9943_LOCUS6442</name>
</gene>
<dbReference type="Proteomes" id="UP000516314">
    <property type="component" value="Chromosome 2"/>
</dbReference>
<evidence type="ECO:0000256" key="1">
    <source>
        <dbReference type="SAM" id="MobiDB-lite"/>
    </source>
</evidence>
<protein>
    <submittedName>
        <fullName evidence="2">(thale cress) hypothetical protein</fullName>
    </submittedName>
</protein>
<accession>A0A7G2EA04</accession>
<dbReference type="AlphaFoldDB" id="A0A7G2EA04"/>